<dbReference type="EMBL" id="LN890280">
    <property type="protein sequence ID" value="CUR51165.1"/>
    <property type="molecule type" value="Genomic_DNA"/>
</dbReference>
<keyword evidence="3" id="KW-1185">Reference proteome</keyword>
<dbReference type="Proteomes" id="UP000196239">
    <property type="component" value="Chromosome 1"/>
</dbReference>
<evidence type="ECO:0000256" key="1">
    <source>
        <dbReference type="SAM" id="Phobius"/>
    </source>
</evidence>
<keyword evidence="1" id="KW-1133">Transmembrane helix</keyword>
<feature type="transmembrane region" description="Helical" evidence="1">
    <location>
        <begin position="162"/>
        <end position="185"/>
    </location>
</feature>
<name>A0A128A1C9_9ARCH</name>
<organism evidence="2 3">
    <name type="scientific">Nitrosotalea devaniterrae</name>
    <dbReference type="NCBI Taxonomy" id="1078905"/>
    <lineage>
        <taxon>Archaea</taxon>
        <taxon>Nitrososphaerota</taxon>
        <taxon>Nitrososphaeria</taxon>
        <taxon>Nitrosotaleales</taxon>
        <taxon>Nitrosotaleaceae</taxon>
        <taxon>Nitrosotalea</taxon>
    </lineage>
</organism>
<keyword evidence="1" id="KW-0812">Transmembrane</keyword>
<evidence type="ECO:0008006" key="4">
    <source>
        <dbReference type="Google" id="ProtNLM"/>
    </source>
</evidence>
<reference evidence="3" key="1">
    <citation type="submission" date="2015-10" db="EMBL/GenBank/DDBJ databases">
        <authorList>
            <person name="Lehtovirta-Morley L.E."/>
            <person name="Vieille C."/>
        </authorList>
    </citation>
    <scope>NUCLEOTIDE SEQUENCE [LARGE SCALE GENOMIC DNA]</scope>
</reference>
<evidence type="ECO:0000313" key="3">
    <source>
        <dbReference type="Proteomes" id="UP000196239"/>
    </source>
</evidence>
<dbReference type="AlphaFoldDB" id="A0A128A1C9"/>
<proteinExistence type="predicted"/>
<evidence type="ECO:0000313" key="2">
    <source>
        <dbReference type="EMBL" id="CUR51165.1"/>
    </source>
</evidence>
<protein>
    <recommendedName>
        <fullName evidence="4">YtkA-like domain-containing protein</fullName>
    </recommendedName>
</protein>
<gene>
    <name evidence="2" type="ORF">NDEV_0400</name>
</gene>
<accession>A0A128A1C9</accession>
<keyword evidence="1" id="KW-0472">Membrane</keyword>
<sequence length="190" mass="21538">MKVSSNFKFLKVIKMVLLCCIVSVPSLPSYGHLYGLNYQDWKNPSNNIHIQFDTIPSTPSVGKNSTMVFSVQNLKTGEHIKDFNETITVVNNPEPNSTPDGLIHKFKTSTIHETDFSQDYVFPSGGTYYIWLRIDTPTTINIAKFTVFVSSPQFQFLNMSLILLPVVIVVTIFAVILMTVAYYVYKKKPK</sequence>
<dbReference type="KEGG" id="ndv:NDEV_0400"/>